<dbReference type="CDD" id="cd08563">
    <property type="entry name" value="GDPD_TtGDE_like"/>
    <property type="match status" value="1"/>
</dbReference>
<dbReference type="Gene3D" id="3.20.20.190">
    <property type="entry name" value="Phosphatidylinositol (PI) phosphodiesterase"/>
    <property type="match status" value="1"/>
</dbReference>
<sequence length="242" mass="27362">MTEIFAHRGSSGAHPENTLPAFLAAVESGADGIELDVQLTKDGIPIVIHDDKVNRTTNGSGVVRELTLREIKKLDAHQGHKKRLRALFKKTKIPTLKEVLVALKHDPLILNIELKTDVYDYPGIEEKVLELCKEHQHHFTFIFCSFNLDTLSRLRTLDKTLVLSAITGLDVKAAVEKMDELQLDSINPPFKLRNHESLANIPTRCWTTNQVSQMDTLFDEDVLGFMTDFPEKAVKARNERNK</sequence>
<dbReference type="Pfam" id="PF03009">
    <property type="entry name" value="GDPD"/>
    <property type="match status" value="1"/>
</dbReference>
<dbReference type="InterPro" id="IPR017946">
    <property type="entry name" value="PLC-like_Pdiesterase_TIM-brl"/>
</dbReference>
<dbReference type="SUPFAM" id="SSF51695">
    <property type="entry name" value="PLC-like phosphodiesterases"/>
    <property type="match status" value="1"/>
</dbReference>
<dbReference type="InterPro" id="IPR030395">
    <property type="entry name" value="GP_PDE_dom"/>
</dbReference>
<comment type="caution">
    <text evidence="2">The sequence shown here is derived from an EMBL/GenBank/DDBJ whole genome shotgun (WGS) entry which is preliminary data.</text>
</comment>
<dbReference type="EMBL" id="JAARRL010000005">
    <property type="protein sequence ID" value="MBC1499944.1"/>
    <property type="molecule type" value="Genomic_DNA"/>
</dbReference>
<gene>
    <name evidence="2" type="ORF">HB943_04960</name>
</gene>
<dbReference type="RefSeq" id="WP_185424975.1">
    <property type="nucleotide sequence ID" value="NZ_JAARRL010000005.1"/>
</dbReference>
<dbReference type="Proteomes" id="UP000564536">
    <property type="component" value="Unassembled WGS sequence"/>
</dbReference>
<dbReference type="PANTHER" id="PTHR46211:SF1">
    <property type="entry name" value="GLYCEROPHOSPHODIESTER PHOSPHODIESTERASE, CYTOPLASMIC"/>
    <property type="match status" value="1"/>
</dbReference>
<dbReference type="AlphaFoldDB" id="A0A841Z3T4"/>
<evidence type="ECO:0000259" key="1">
    <source>
        <dbReference type="PROSITE" id="PS51704"/>
    </source>
</evidence>
<name>A0A841Z3T4_9LIST</name>
<proteinExistence type="predicted"/>
<evidence type="ECO:0000313" key="2">
    <source>
        <dbReference type="EMBL" id="MBC1499944.1"/>
    </source>
</evidence>
<dbReference type="GO" id="GO:0008081">
    <property type="term" value="F:phosphoric diester hydrolase activity"/>
    <property type="evidence" value="ECO:0007669"/>
    <property type="project" value="InterPro"/>
</dbReference>
<dbReference type="PANTHER" id="PTHR46211">
    <property type="entry name" value="GLYCEROPHOSPHORYL DIESTER PHOSPHODIESTERASE"/>
    <property type="match status" value="1"/>
</dbReference>
<feature type="domain" description="GP-PDE" evidence="1">
    <location>
        <begin position="2"/>
        <end position="237"/>
    </location>
</feature>
<organism evidence="2 3">
    <name type="scientific">Listeria weihenstephanensis</name>
    <dbReference type="NCBI Taxonomy" id="1006155"/>
    <lineage>
        <taxon>Bacteria</taxon>
        <taxon>Bacillati</taxon>
        <taxon>Bacillota</taxon>
        <taxon>Bacilli</taxon>
        <taxon>Bacillales</taxon>
        <taxon>Listeriaceae</taxon>
        <taxon>Listeria</taxon>
    </lineage>
</organism>
<dbReference type="PROSITE" id="PS51704">
    <property type="entry name" value="GP_PDE"/>
    <property type="match status" value="1"/>
</dbReference>
<accession>A0A841Z3T4</accession>
<dbReference type="GO" id="GO:0006629">
    <property type="term" value="P:lipid metabolic process"/>
    <property type="evidence" value="ECO:0007669"/>
    <property type="project" value="InterPro"/>
</dbReference>
<protein>
    <submittedName>
        <fullName evidence="2">Glycerophosphodiester phosphodiesterase</fullName>
    </submittedName>
</protein>
<evidence type="ECO:0000313" key="3">
    <source>
        <dbReference type="Proteomes" id="UP000564536"/>
    </source>
</evidence>
<reference evidence="2 3" key="1">
    <citation type="submission" date="2020-03" db="EMBL/GenBank/DDBJ databases">
        <title>Soil Listeria distribution.</title>
        <authorList>
            <person name="Liao J."/>
            <person name="Wiedmann M."/>
        </authorList>
    </citation>
    <scope>NUCLEOTIDE SEQUENCE [LARGE SCALE GENOMIC DNA]</scope>
    <source>
        <strain evidence="2 3">FSL L7-1523</strain>
    </source>
</reference>